<dbReference type="PANTHER" id="PTHR12595">
    <property type="entry name" value="POS9-ACTIVATING FACTOR FAP7-RELATED"/>
    <property type="match status" value="1"/>
</dbReference>
<dbReference type="Gene3D" id="3.40.50.300">
    <property type="entry name" value="P-loop containing nucleotide triphosphate hydrolases"/>
    <property type="match status" value="1"/>
</dbReference>
<evidence type="ECO:0000256" key="6">
    <source>
        <dbReference type="ARBA" id="ARBA00022840"/>
    </source>
</evidence>
<keyword evidence="5 7" id="KW-0418">Kinase</keyword>
<dbReference type="OrthoDB" id="10251185at2759"/>
<name>A0A059F4F2_9MICR</name>
<dbReference type="InterPro" id="IPR020618">
    <property type="entry name" value="Adenyl_kinase_AK6"/>
</dbReference>
<dbReference type="STRING" id="1288291.A0A059F4F2"/>
<dbReference type="AlphaFoldDB" id="A0A059F4F2"/>
<comment type="catalytic activity">
    <reaction evidence="7">
        <text>AMP + ATP = 2 ADP</text>
        <dbReference type="Rhea" id="RHEA:12973"/>
        <dbReference type="ChEBI" id="CHEBI:30616"/>
        <dbReference type="ChEBI" id="CHEBI:456215"/>
        <dbReference type="ChEBI" id="CHEBI:456216"/>
        <dbReference type="EC" id="2.7.4.3"/>
    </reaction>
</comment>
<dbReference type="GO" id="GO:0016887">
    <property type="term" value="F:ATP hydrolysis activity"/>
    <property type="evidence" value="ECO:0007669"/>
    <property type="project" value="UniProtKB-UniRule"/>
</dbReference>
<comment type="catalytic activity">
    <reaction evidence="7">
        <text>ATP + H2O = ADP + phosphate + H(+)</text>
        <dbReference type="Rhea" id="RHEA:13065"/>
        <dbReference type="ChEBI" id="CHEBI:15377"/>
        <dbReference type="ChEBI" id="CHEBI:15378"/>
        <dbReference type="ChEBI" id="CHEBI:30616"/>
        <dbReference type="ChEBI" id="CHEBI:43474"/>
        <dbReference type="ChEBI" id="CHEBI:456216"/>
    </reaction>
</comment>
<comment type="caution">
    <text evidence="7">Lacks conserved residue(s) required for the propagation of feature annotation.</text>
</comment>
<comment type="subcellular location">
    <subcellularLocation>
        <location evidence="7">Cytoplasm</location>
    </subcellularLocation>
    <subcellularLocation>
        <location evidence="7">Nucleus</location>
    </subcellularLocation>
</comment>
<feature type="binding site" evidence="7">
    <location>
        <position position="107"/>
    </location>
    <ligand>
        <name>ATP</name>
        <dbReference type="ChEBI" id="CHEBI:30616"/>
    </ligand>
</feature>
<comment type="subunit">
    <text evidence="7">Interacts with small ribosomal subunit protein uS11. Not a structural component of 43S pre-ribosomes, but transiently interacts with them by binding to uS11.</text>
</comment>
<dbReference type="GO" id="GO:0006364">
    <property type="term" value="P:rRNA processing"/>
    <property type="evidence" value="ECO:0007669"/>
    <property type="project" value="UniProtKB-KW"/>
</dbReference>
<evidence type="ECO:0000256" key="3">
    <source>
        <dbReference type="ARBA" id="ARBA00022679"/>
    </source>
</evidence>
<dbReference type="GO" id="GO:0005524">
    <property type="term" value="F:ATP binding"/>
    <property type="evidence" value="ECO:0007669"/>
    <property type="project" value="UniProtKB-KW"/>
</dbReference>
<feature type="binding site" evidence="7">
    <location>
        <position position="10"/>
    </location>
    <ligand>
        <name>ATP</name>
        <dbReference type="ChEBI" id="CHEBI:30616"/>
    </ligand>
</feature>
<comment type="function">
    <text evidence="7">Broad-specificity nucleoside monophosphate (NMP) kinase that catalyzes the reversible transfer of the terminal phosphate group between nucleoside triphosphates and monophosphates. Has also ATPase activity. Involved in the late cytoplasmic maturation steps of the 40S ribosomal particles, specifically 18S rRNA maturation. While NMP activity is not required for ribosome maturation, ATPase activity is. Associates transiently with small ribosomal subunit protein uS11. ATP hydrolysis breaks the interaction with uS11. May temporarily remove uS11 from the ribosome to enable a conformational change of the ribosomal RNA that is needed for the final maturation step of the small ribosomal subunit. Its NMP activity may have a role in nuclear energy homeostasis.</text>
</comment>
<dbReference type="InterPro" id="IPR027417">
    <property type="entry name" value="P-loop_NTPase"/>
</dbReference>
<gene>
    <name evidence="8" type="ORF">H312_00425</name>
</gene>
<feature type="region of interest" description="NMPbind" evidence="7">
    <location>
        <begin position="30"/>
        <end position="53"/>
    </location>
</feature>
<evidence type="ECO:0000256" key="7">
    <source>
        <dbReference type="HAMAP-Rule" id="MF_03173"/>
    </source>
</evidence>
<organism evidence="8 9">
    <name type="scientific">Anncaliia algerae PRA339</name>
    <dbReference type="NCBI Taxonomy" id="1288291"/>
    <lineage>
        <taxon>Eukaryota</taxon>
        <taxon>Fungi</taxon>
        <taxon>Fungi incertae sedis</taxon>
        <taxon>Microsporidia</taxon>
        <taxon>Tubulinosematoidea</taxon>
        <taxon>Tubulinosematidae</taxon>
        <taxon>Anncaliia</taxon>
    </lineage>
</organism>
<dbReference type="EC" id="2.7.4.3" evidence="7"/>
<keyword evidence="7" id="KW-0539">Nucleus</keyword>
<dbReference type="GO" id="GO:0005634">
    <property type="term" value="C:nucleus"/>
    <property type="evidence" value="ECO:0007669"/>
    <property type="project" value="UniProtKB-SubCell"/>
</dbReference>
<evidence type="ECO:0000256" key="5">
    <source>
        <dbReference type="ARBA" id="ARBA00022777"/>
    </source>
</evidence>
<evidence type="ECO:0000313" key="9">
    <source>
        <dbReference type="Proteomes" id="UP000030655"/>
    </source>
</evidence>
<dbReference type="HAMAP" id="MF_00039">
    <property type="entry name" value="Adenylate_kinase_AK6"/>
    <property type="match status" value="1"/>
</dbReference>
<dbReference type="Pfam" id="PF13238">
    <property type="entry name" value="AAA_18"/>
    <property type="match status" value="1"/>
</dbReference>
<dbReference type="SUPFAM" id="SSF52540">
    <property type="entry name" value="P-loop containing nucleoside triphosphate hydrolases"/>
    <property type="match status" value="1"/>
</dbReference>
<feature type="binding site" evidence="7">
    <location>
        <position position="13"/>
    </location>
    <ligand>
        <name>ATP</name>
        <dbReference type="ChEBI" id="CHEBI:30616"/>
    </ligand>
</feature>
<keyword evidence="6 7" id="KW-0067">ATP-binding</keyword>
<evidence type="ECO:0000256" key="4">
    <source>
        <dbReference type="ARBA" id="ARBA00022741"/>
    </source>
</evidence>
<dbReference type="PANTHER" id="PTHR12595:SF0">
    <property type="entry name" value="ADENYLATE KINASE ISOENZYME 6"/>
    <property type="match status" value="1"/>
</dbReference>
<keyword evidence="3 7" id="KW-0808">Transferase</keyword>
<keyword evidence="2 7" id="KW-0698">rRNA processing</keyword>
<dbReference type="GO" id="GO:0004017">
    <property type="term" value="F:AMP kinase activity"/>
    <property type="evidence" value="ECO:0007669"/>
    <property type="project" value="UniProtKB-UniRule"/>
</dbReference>
<keyword evidence="4 7" id="KW-0547">Nucleotide-binding</keyword>
<proteinExistence type="inferred from homology"/>
<reference evidence="8 9" key="2">
    <citation type="submission" date="2014-03" db="EMBL/GenBank/DDBJ databases">
        <title>The Genome Sequence of Anncaliia algerae insect isolate PRA339.</title>
        <authorList>
            <consortium name="The Broad Institute Genome Sequencing Platform"/>
            <consortium name="The Broad Institute Genome Sequencing Center for Infectious Disease"/>
            <person name="Cuomo C."/>
            <person name="Becnel J."/>
            <person name="Sanscrainte N."/>
            <person name="Walker B."/>
            <person name="Young S.K."/>
            <person name="Zeng Q."/>
            <person name="Gargeya S."/>
            <person name="Fitzgerald M."/>
            <person name="Haas B."/>
            <person name="Abouelleil A."/>
            <person name="Alvarado L."/>
            <person name="Arachchi H.M."/>
            <person name="Berlin A.M."/>
            <person name="Chapman S.B."/>
            <person name="Dewar J."/>
            <person name="Goldberg J."/>
            <person name="Griggs A."/>
            <person name="Gujja S."/>
            <person name="Hansen M."/>
            <person name="Howarth C."/>
            <person name="Imamovic A."/>
            <person name="Larimer J."/>
            <person name="McCowan C."/>
            <person name="Murphy C."/>
            <person name="Neiman D."/>
            <person name="Pearson M."/>
            <person name="Priest M."/>
            <person name="Roberts A."/>
            <person name="Saif S."/>
            <person name="Shea T."/>
            <person name="Sisk P."/>
            <person name="Sykes S."/>
            <person name="Wortman J."/>
            <person name="Nusbaum C."/>
            <person name="Birren B."/>
        </authorList>
    </citation>
    <scope>NUCLEOTIDE SEQUENCE [LARGE SCALE GENOMIC DNA]</scope>
    <source>
        <strain evidence="8 9">PRA339</strain>
    </source>
</reference>
<feature type="region of interest" description="LID" evidence="7">
    <location>
        <begin position="106"/>
        <end position="116"/>
    </location>
</feature>
<dbReference type="EMBL" id="KK365132">
    <property type="protein sequence ID" value="KCZ82148.1"/>
    <property type="molecule type" value="Genomic_DNA"/>
</dbReference>
<accession>A0A059F4F2</accession>
<evidence type="ECO:0000313" key="8">
    <source>
        <dbReference type="EMBL" id="KCZ82148.1"/>
    </source>
</evidence>
<keyword evidence="9" id="KW-1185">Reference proteome</keyword>
<dbReference type="HOGENOM" id="CLU_079096_1_0_1"/>
<feature type="binding site" evidence="7">
    <location>
        <position position="14"/>
    </location>
    <ligand>
        <name>ATP</name>
        <dbReference type="ChEBI" id="CHEBI:30616"/>
    </ligand>
</feature>
<feature type="binding site" evidence="7">
    <location>
        <position position="12"/>
    </location>
    <ligand>
        <name>ATP</name>
        <dbReference type="ChEBI" id="CHEBI:30616"/>
    </ligand>
</feature>
<keyword evidence="1 7" id="KW-0690">Ribosome biogenesis</keyword>
<evidence type="ECO:0000256" key="2">
    <source>
        <dbReference type="ARBA" id="ARBA00022552"/>
    </source>
</evidence>
<feature type="binding site" evidence="7">
    <location>
        <position position="15"/>
    </location>
    <ligand>
        <name>ATP</name>
        <dbReference type="ChEBI" id="CHEBI:30616"/>
    </ligand>
</feature>
<dbReference type="GO" id="GO:0042274">
    <property type="term" value="P:ribosomal small subunit biogenesis"/>
    <property type="evidence" value="ECO:0007669"/>
    <property type="project" value="UniProtKB-UniRule"/>
</dbReference>
<evidence type="ECO:0000256" key="1">
    <source>
        <dbReference type="ARBA" id="ARBA00022517"/>
    </source>
</evidence>
<sequence>MKILISGTPGVGKTTLSKKIKEQFYLKHIELSEFIIEKDLYTSYNKGLDTLEFKANKVRKYLQDYLKNDDNFIIDTHTVDIVKKINFDLIFVLRISSDILYKRLLERKYNQSKITENIEAEIFGIVEERVYEYFNDESVYIVILDELCEEDLCNKVSSIINTYINK</sequence>
<dbReference type="Proteomes" id="UP000030655">
    <property type="component" value="Unassembled WGS sequence"/>
</dbReference>
<comment type="similarity">
    <text evidence="7">Belongs to the adenylate kinase family. AK6 subfamily.</text>
</comment>
<protein>
    <recommendedName>
        <fullName evidence="7">Adenylate kinase isoenzyme 6 homolog</fullName>
        <shortName evidence="7">AK6</shortName>
        <ecNumber evidence="7">2.7.4.3</ecNumber>
    </recommendedName>
    <alternativeName>
        <fullName evidence="7">Dual activity adenylate kinase/ATPase</fullName>
        <shortName evidence="7">AK/ATPase</shortName>
    </alternativeName>
</protein>
<reference evidence="9" key="1">
    <citation type="submission" date="2013-02" db="EMBL/GenBank/DDBJ databases">
        <authorList>
            <consortium name="The Broad Institute Genome Sequencing Platform"/>
            <person name="Cuomo C."/>
            <person name="Becnel J."/>
            <person name="Sanscrainte N."/>
            <person name="Walker B."/>
            <person name="Young S.K."/>
            <person name="Zeng Q."/>
            <person name="Gargeya S."/>
            <person name="Fitzgerald M."/>
            <person name="Haas B."/>
            <person name="Abouelleil A."/>
            <person name="Alvarado L."/>
            <person name="Arachchi H.M."/>
            <person name="Berlin A.M."/>
            <person name="Chapman S.B."/>
            <person name="Dewar J."/>
            <person name="Goldberg J."/>
            <person name="Griggs A."/>
            <person name="Gujja S."/>
            <person name="Hansen M."/>
            <person name="Howarth C."/>
            <person name="Imamovic A."/>
            <person name="Larimer J."/>
            <person name="McCowan C."/>
            <person name="Murphy C."/>
            <person name="Neiman D."/>
            <person name="Pearson M."/>
            <person name="Priest M."/>
            <person name="Roberts A."/>
            <person name="Saif S."/>
            <person name="Shea T."/>
            <person name="Sisk P."/>
            <person name="Sykes S."/>
            <person name="Wortman J."/>
            <person name="Nusbaum C."/>
            <person name="Birren B."/>
        </authorList>
    </citation>
    <scope>NUCLEOTIDE SEQUENCE [LARGE SCALE GENOMIC DNA]</scope>
    <source>
        <strain evidence="9">PRA339</strain>
    </source>
</reference>
<dbReference type="VEuPathDB" id="MicrosporidiaDB:H312_00425"/>
<keyword evidence="7" id="KW-0963">Cytoplasm</keyword>
<dbReference type="GO" id="GO:0005737">
    <property type="term" value="C:cytoplasm"/>
    <property type="evidence" value="ECO:0007669"/>
    <property type="project" value="UniProtKB-SubCell"/>
</dbReference>